<evidence type="ECO:0000259" key="2">
    <source>
        <dbReference type="Pfam" id="PF03358"/>
    </source>
</evidence>
<dbReference type="GO" id="GO:0005829">
    <property type="term" value="C:cytosol"/>
    <property type="evidence" value="ECO:0007669"/>
    <property type="project" value="TreeGrafter"/>
</dbReference>
<evidence type="ECO:0000256" key="1">
    <source>
        <dbReference type="SAM" id="MobiDB-lite"/>
    </source>
</evidence>
<dbReference type="InterPro" id="IPR005025">
    <property type="entry name" value="FMN_Rdtase-like_dom"/>
</dbReference>
<protein>
    <submittedName>
        <fullName evidence="3">NADPH-dependent FMN reductase</fullName>
    </submittedName>
</protein>
<dbReference type="GO" id="GO:0010181">
    <property type="term" value="F:FMN binding"/>
    <property type="evidence" value="ECO:0007669"/>
    <property type="project" value="TreeGrafter"/>
</dbReference>
<dbReference type="GO" id="GO:0016491">
    <property type="term" value="F:oxidoreductase activity"/>
    <property type="evidence" value="ECO:0007669"/>
    <property type="project" value="InterPro"/>
</dbReference>
<dbReference type="EMBL" id="NMVQ01000011">
    <property type="protein sequence ID" value="OYO22421.1"/>
    <property type="molecule type" value="Genomic_DNA"/>
</dbReference>
<reference evidence="3 4" key="1">
    <citation type="submission" date="2017-07" db="EMBL/GenBank/DDBJ databases">
        <title>Draft whole genome sequences of clinical Proprionibacteriaceae strains.</title>
        <authorList>
            <person name="Bernier A.-M."/>
            <person name="Bernard K."/>
            <person name="Domingo M.-C."/>
        </authorList>
    </citation>
    <scope>NUCLEOTIDE SEQUENCE [LARGE SCALE GENOMIC DNA]</scope>
    <source>
        <strain evidence="3 4">NML 130396</strain>
    </source>
</reference>
<dbReference type="OrthoDB" id="9812295at2"/>
<organism evidence="3 4">
    <name type="scientific">Enemella dayhoffiae</name>
    <dbReference type="NCBI Taxonomy" id="2016507"/>
    <lineage>
        <taxon>Bacteria</taxon>
        <taxon>Bacillati</taxon>
        <taxon>Actinomycetota</taxon>
        <taxon>Actinomycetes</taxon>
        <taxon>Propionibacteriales</taxon>
        <taxon>Propionibacteriaceae</taxon>
        <taxon>Enemella</taxon>
    </lineage>
</organism>
<feature type="domain" description="NADPH-dependent FMN reductase-like" evidence="2">
    <location>
        <begin position="1"/>
        <end position="148"/>
    </location>
</feature>
<name>A0A255H3Z8_9ACTN</name>
<dbReference type="AlphaFoldDB" id="A0A255H3Z8"/>
<dbReference type="PANTHER" id="PTHR30543">
    <property type="entry name" value="CHROMATE REDUCTASE"/>
    <property type="match status" value="1"/>
</dbReference>
<evidence type="ECO:0000313" key="3">
    <source>
        <dbReference type="EMBL" id="OYO22421.1"/>
    </source>
</evidence>
<dbReference type="Gene3D" id="3.40.50.360">
    <property type="match status" value="1"/>
</dbReference>
<dbReference type="PANTHER" id="PTHR30543:SF21">
    <property type="entry name" value="NAD(P)H-DEPENDENT FMN REDUCTASE LOT6"/>
    <property type="match status" value="1"/>
</dbReference>
<dbReference type="SUPFAM" id="SSF52218">
    <property type="entry name" value="Flavoproteins"/>
    <property type="match status" value="1"/>
</dbReference>
<gene>
    <name evidence="3" type="ORF">CGZ93_07760</name>
</gene>
<dbReference type="InterPro" id="IPR050712">
    <property type="entry name" value="NAD(P)H-dep_reductase"/>
</dbReference>
<proteinExistence type="predicted"/>
<sequence length="194" mass="20821">MKIGIIIGSTRPGRSGESVGPWVADQAAGRTGADYELVDLADYNLSLLAEPTVPGMANRQYERAETRAWSQKIDEFDGYVFVTPEYNHGVPAALKNAVDVLGPEWGDKALGLVGYGADGGVRAIEQWRVIAANLRLIAVRNQVSLSLFTEFGPDGFEPADRRAGELSGVLDQVEELAGALHQLRAARESVGAAR</sequence>
<dbReference type="Pfam" id="PF03358">
    <property type="entry name" value="FMN_red"/>
    <property type="match status" value="1"/>
</dbReference>
<comment type="caution">
    <text evidence="3">The sequence shown here is derived from an EMBL/GenBank/DDBJ whole genome shotgun (WGS) entry which is preliminary data.</text>
</comment>
<evidence type="ECO:0000313" key="4">
    <source>
        <dbReference type="Proteomes" id="UP000216311"/>
    </source>
</evidence>
<dbReference type="Proteomes" id="UP000216311">
    <property type="component" value="Unassembled WGS sequence"/>
</dbReference>
<dbReference type="RefSeq" id="WP_094363577.1">
    <property type="nucleotide sequence ID" value="NZ_NMVQ01000011.1"/>
</dbReference>
<feature type="region of interest" description="Disordered" evidence="1">
    <location>
        <begin position="1"/>
        <end position="20"/>
    </location>
</feature>
<keyword evidence="4" id="KW-1185">Reference proteome</keyword>
<dbReference type="InterPro" id="IPR029039">
    <property type="entry name" value="Flavoprotein-like_sf"/>
</dbReference>
<accession>A0A255H3Z8</accession>